<organism evidence="2 3">
    <name type="scientific">Nocardia rhizosphaerae</name>
    <dbReference type="NCBI Taxonomy" id="1691571"/>
    <lineage>
        <taxon>Bacteria</taxon>
        <taxon>Bacillati</taxon>
        <taxon>Actinomycetota</taxon>
        <taxon>Actinomycetes</taxon>
        <taxon>Mycobacteriales</taxon>
        <taxon>Nocardiaceae</taxon>
        <taxon>Nocardia</taxon>
    </lineage>
</organism>
<reference evidence="3" key="1">
    <citation type="journal article" date="2019" name="Int. J. Syst. Evol. Microbiol.">
        <title>The Global Catalogue of Microorganisms (GCM) 10K type strain sequencing project: providing services to taxonomists for standard genome sequencing and annotation.</title>
        <authorList>
            <consortium name="The Broad Institute Genomics Platform"/>
            <consortium name="The Broad Institute Genome Sequencing Center for Infectious Disease"/>
            <person name="Wu L."/>
            <person name="Ma J."/>
        </authorList>
    </citation>
    <scope>NUCLEOTIDE SEQUENCE [LARGE SCALE GENOMIC DNA]</scope>
    <source>
        <strain evidence="3">CGMCC 4.7204</strain>
    </source>
</reference>
<feature type="transmembrane region" description="Helical" evidence="1">
    <location>
        <begin position="7"/>
        <end position="29"/>
    </location>
</feature>
<name>A0ABV8L3V2_9NOCA</name>
<feature type="transmembrane region" description="Helical" evidence="1">
    <location>
        <begin position="106"/>
        <end position="123"/>
    </location>
</feature>
<accession>A0ABV8L3V2</accession>
<dbReference type="EMBL" id="JBHSBA010000005">
    <property type="protein sequence ID" value="MFC4125537.1"/>
    <property type="molecule type" value="Genomic_DNA"/>
</dbReference>
<keyword evidence="1" id="KW-1133">Transmembrane helix</keyword>
<protein>
    <submittedName>
        <fullName evidence="2">DUF4383 domain-containing protein</fullName>
    </submittedName>
</protein>
<sequence length="132" mass="13783">MTRNQLFAFVSAAIYFAAGVIGFLITGVGDFAGAHHEKIIVLSVNPLHNTVHVALGAAWLIAALLPSITRIANIVLGFGLLAAFVLGVAGGAGFLNIHSVGEPDNYLHLVYGLLSIAVGWRVADPAPVRTSR</sequence>
<keyword evidence="1" id="KW-0472">Membrane</keyword>
<proteinExistence type="predicted"/>
<evidence type="ECO:0000256" key="1">
    <source>
        <dbReference type="SAM" id="Phobius"/>
    </source>
</evidence>
<dbReference type="RefSeq" id="WP_378549759.1">
    <property type="nucleotide sequence ID" value="NZ_JBHSBA010000005.1"/>
</dbReference>
<comment type="caution">
    <text evidence="2">The sequence shown here is derived from an EMBL/GenBank/DDBJ whole genome shotgun (WGS) entry which is preliminary data.</text>
</comment>
<evidence type="ECO:0000313" key="3">
    <source>
        <dbReference type="Proteomes" id="UP001595767"/>
    </source>
</evidence>
<keyword evidence="3" id="KW-1185">Reference proteome</keyword>
<dbReference type="Proteomes" id="UP001595767">
    <property type="component" value="Unassembled WGS sequence"/>
</dbReference>
<evidence type="ECO:0000313" key="2">
    <source>
        <dbReference type="EMBL" id="MFC4125537.1"/>
    </source>
</evidence>
<keyword evidence="1" id="KW-0812">Transmembrane</keyword>
<feature type="transmembrane region" description="Helical" evidence="1">
    <location>
        <begin position="49"/>
        <end position="68"/>
    </location>
</feature>
<gene>
    <name evidence="2" type="ORF">ACFOW8_11410</name>
</gene>
<feature type="transmembrane region" description="Helical" evidence="1">
    <location>
        <begin position="75"/>
        <end position="94"/>
    </location>
</feature>
<dbReference type="Pfam" id="PF14325">
    <property type="entry name" value="DUF4383"/>
    <property type="match status" value="1"/>
</dbReference>